<comment type="caution">
    <text evidence="1">The sequence shown here is derived from an EMBL/GenBank/DDBJ whole genome shotgun (WGS) entry which is preliminary data.</text>
</comment>
<reference evidence="1" key="2">
    <citation type="journal article" date="2022" name="Microbiol. Resour. Announc.">
        <title>Metagenome Sequencing to Explore Phylogenomics of Terrestrial Cyanobacteria.</title>
        <authorList>
            <person name="Ward R.D."/>
            <person name="Stajich J.E."/>
            <person name="Johansen J.R."/>
            <person name="Huntemann M."/>
            <person name="Clum A."/>
            <person name="Foster B."/>
            <person name="Foster B."/>
            <person name="Roux S."/>
            <person name="Palaniappan K."/>
            <person name="Varghese N."/>
            <person name="Mukherjee S."/>
            <person name="Reddy T.B.K."/>
            <person name="Daum C."/>
            <person name="Copeland A."/>
            <person name="Chen I.A."/>
            <person name="Ivanova N.N."/>
            <person name="Kyrpides N.C."/>
            <person name="Shapiro N."/>
            <person name="Eloe-Fadrosh E.A."/>
            <person name="Pietrasiak N."/>
        </authorList>
    </citation>
    <scope>NUCLEOTIDE SEQUENCE</scope>
    <source>
        <strain evidence="1">UHER 2000/2452</strain>
    </source>
</reference>
<evidence type="ECO:0000313" key="1">
    <source>
        <dbReference type="EMBL" id="MBW4660959.1"/>
    </source>
</evidence>
<dbReference type="AlphaFoldDB" id="A0A951QEA9"/>
<organism evidence="1 2">
    <name type="scientific">Drouetiella hepatica Uher 2000/2452</name>
    <dbReference type="NCBI Taxonomy" id="904376"/>
    <lineage>
        <taxon>Bacteria</taxon>
        <taxon>Bacillati</taxon>
        <taxon>Cyanobacteriota</taxon>
        <taxon>Cyanophyceae</taxon>
        <taxon>Oculatellales</taxon>
        <taxon>Oculatellaceae</taxon>
        <taxon>Drouetiella</taxon>
    </lineage>
</organism>
<dbReference type="EMBL" id="JAHHHD010000028">
    <property type="protein sequence ID" value="MBW4660959.1"/>
    <property type="molecule type" value="Genomic_DNA"/>
</dbReference>
<accession>A0A951QEA9</accession>
<protein>
    <submittedName>
        <fullName evidence="1">Uncharacterized protein</fullName>
    </submittedName>
</protein>
<evidence type="ECO:0000313" key="2">
    <source>
        <dbReference type="Proteomes" id="UP000757435"/>
    </source>
</evidence>
<dbReference type="Proteomes" id="UP000757435">
    <property type="component" value="Unassembled WGS sequence"/>
</dbReference>
<gene>
    <name evidence="1" type="ORF">KME15_19970</name>
</gene>
<proteinExistence type="predicted"/>
<reference evidence="1" key="1">
    <citation type="submission" date="2021-05" db="EMBL/GenBank/DDBJ databases">
        <authorList>
            <person name="Pietrasiak N."/>
            <person name="Ward R."/>
            <person name="Stajich J.E."/>
            <person name="Kurbessoian T."/>
        </authorList>
    </citation>
    <scope>NUCLEOTIDE SEQUENCE</scope>
    <source>
        <strain evidence="1">UHER 2000/2452</strain>
    </source>
</reference>
<sequence length="93" mass="10108">MNQPTEFPCPETCPNRKATGLDLFGWHVDPLELVLHGMILICLGIPAARASVKEDFGIEQGLKWLTAIAGASTLIRMSPTDRIDAYLKLSGKG</sequence>
<name>A0A951QEA9_9CYAN</name>